<feature type="region of interest" description="Disordered" evidence="7">
    <location>
        <begin position="460"/>
        <end position="502"/>
    </location>
</feature>
<dbReference type="InterPro" id="IPR025944">
    <property type="entry name" value="Sigma_54_int_dom_CS"/>
</dbReference>
<evidence type="ECO:0000259" key="8">
    <source>
        <dbReference type="PROSITE" id="PS50045"/>
    </source>
</evidence>
<gene>
    <name evidence="9" type="ORF">B1A74_10675</name>
</gene>
<dbReference type="PROSITE" id="PS00688">
    <property type="entry name" value="SIGMA54_INTERACT_3"/>
    <property type="match status" value="1"/>
</dbReference>
<dbReference type="InterPro" id="IPR003018">
    <property type="entry name" value="GAF"/>
</dbReference>
<dbReference type="PANTHER" id="PTHR32071:SF117">
    <property type="entry name" value="PTS-DEPENDENT DIHYDROXYACETONE KINASE OPERON REGULATORY PROTEIN-RELATED"/>
    <property type="match status" value="1"/>
</dbReference>
<evidence type="ECO:0000256" key="4">
    <source>
        <dbReference type="ARBA" id="ARBA00023125"/>
    </source>
</evidence>
<dbReference type="SUPFAM" id="SSF55781">
    <property type="entry name" value="GAF domain-like"/>
    <property type="match status" value="1"/>
</dbReference>
<evidence type="ECO:0000256" key="6">
    <source>
        <dbReference type="ARBA" id="ARBA00023163"/>
    </source>
</evidence>
<dbReference type="GO" id="GO:0006355">
    <property type="term" value="P:regulation of DNA-templated transcription"/>
    <property type="evidence" value="ECO:0007669"/>
    <property type="project" value="InterPro"/>
</dbReference>
<comment type="caution">
    <text evidence="9">The sequence shown here is derived from an EMBL/GenBank/DDBJ whole genome shotgun (WGS) entry which is preliminary data.</text>
</comment>
<keyword evidence="5" id="KW-0010">Activator</keyword>
<dbReference type="InterPro" id="IPR009057">
    <property type="entry name" value="Homeodomain-like_sf"/>
</dbReference>
<dbReference type="PANTHER" id="PTHR32071">
    <property type="entry name" value="TRANSCRIPTIONAL REGULATORY PROTEIN"/>
    <property type="match status" value="1"/>
</dbReference>
<dbReference type="InterPro" id="IPR027417">
    <property type="entry name" value="P-loop_NTPase"/>
</dbReference>
<keyword evidence="2" id="KW-0067">ATP-binding</keyword>
<dbReference type="OrthoDB" id="9804019at2"/>
<dbReference type="PROSITE" id="PS00676">
    <property type="entry name" value="SIGMA54_INTERACT_2"/>
    <property type="match status" value="1"/>
</dbReference>
<dbReference type="GO" id="GO:0005524">
    <property type="term" value="F:ATP binding"/>
    <property type="evidence" value="ECO:0007669"/>
    <property type="project" value="UniProtKB-KW"/>
</dbReference>
<dbReference type="PRINTS" id="PR01590">
    <property type="entry name" value="HTHFIS"/>
</dbReference>
<dbReference type="SMART" id="SM00382">
    <property type="entry name" value="AAA"/>
    <property type="match status" value="1"/>
</dbReference>
<dbReference type="SMART" id="SM00065">
    <property type="entry name" value="GAF"/>
    <property type="match status" value="1"/>
</dbReference>
<dbReference type="Gene3D" id="3.40.50.300">
    <property type="entry name" value="P-loop containing nucleotide triphosphate hydrolases"/>
    <property type="match status" value="1"/>
</dbReference>
<dbReference type="Pfam" id="PF25601">
    <property type="entry name" value="AAA_lid_14"/>
    <property type="match status" value="1"/>
</dbReference>
<dbReference type="PROSITE" id="PS00675">
    <property type="entry name" value="SIGMA54_INTERACT_1"/>
    <property type="match status" value="1"/>
</dbReference>
<keyword evidence="10" id="KW-1185">Reference proteome</keyword>
<evidence type="ECO:0000256" key="2">
    <source>
        <dbReference type="ARBA" id="ARBA00022840"/>
    </source>
</evidence>
<dbReference type="SUPFAM" id="SSF46689">
    <property type="entry name" value="Homeodomain-like"/>
    <property type="match status" value="1"/>
</dbReference>
<evidence type="ECO:0000256" key="3">
    <source>
        <dbReference type="ARBA" id="ARBA00023015"/>
    </source>
</evidence>
<dbReference type="InterPro" id="IPR025662">
    <property type="entry name" value="Sigma_54_int_dom_ATP-bd_1"/>
</dbReference>
<sequence>MNDTATEDRTDHATREQEITLLLEVARLMGRSRDPDAAIYRILGMMSQLLGLNRGRVLLPDPDSGQLKIRHAYGLTDAERERGSYSLGEGVTGRVMKTGQIALIQDIDNEPEYLARAVDRATLPQETVAYIGVPIVQDEQPIGVLGVHRLRRRSRQFQDDLNVLRVVASMIGQVLRINQLIAERTAELVSENRYLKSALDTQGAKYGILGESPALRSVLKQVHRIADTQATVLITGDSGTGKEKIARMIHRISQRNARPFISLNCAAIPADLLESELFGHEKGAFTGASSAKTGKIALADGGTLFLDEIGDMPEALQSKILRVLQERVVQPIGGSRDIPVDVRVVAATHKDLQKAVNAGEFRLDLFYRLNVIPLHMPALRDRASDIRLLARHFLDRYTHVHGWNVVLGDGVMERLETFDWPGNIRQLENVLERAVLLSSEGRIGTGLVDEILHEESRISPGLHATGPAGSPQPDTAPSPDTPAFPGTHGNEAHSDGAAGPGIVRPYRRVHASEADQLRDAIERSGGNKTRAAMDLGLTPRQLRYRLKKLGLA</sequence>
<dbReference type="SUPFAM" id="SSF52540">
    <property type="entry name" value="P-loop containing nucleoside triphosphate hydrolases"/>
    <property type="match status" value="1"/>
</dbReference>
<dbReference type="Gene3D" id="1.10.10.60">
    <property type="entry name" value="Homeodomain-like"/>
    <property type="match status" value="1"/>
</dbReference>
<dbReference type="CDD" id="cd00009">
    <property type="entry name" value="AAA"/>
    <property type="match status" value="1"/>
</dbReference>
<keyword evidence="4" id="KW-0238">DNA-binding</keyword>
<dbReference type="RefSeq" id="WP_077244635.1">
    <property type="nucleotide sequence ID" value="NZ_MUZR01000047.1"/>
</dbReference>
<accession>A0A1V2ZWK2</accession>
<evidence type="ECO:0000313" key="10">
    <source>
        <dbReference type="Proteomes" id="UP000189177"/>
    </source>
</evidence>
<evidence type="ECO:0000256" key="1">
    <source>
        <dbReference type="ARBA" id="ARBA00022741"/>
    </source>
</evidence>
<dbReference type="FunFam" id="3.40.50.300:FF:000006">
    <property type="entry name" value="DNA-binding transcriptional regulator NtrC"/>
    <property type="match status" value="1"/>
</dbReference>
<dbReference type="InterPro" id="IPR029016">
    <property type="entry name" value="GAF-like_dom_sf"/>
</dbReference>
<name>A0A1V2ZWK2_9GAMM</name>
<protein>
    <submittedName>
        <fullName evidence="9">Sigma-54-dependent Fis family transcriptional regulator</fullName>
    </submittedName>
</protein>
<dbReference type="Gene3D" id="1.10.8.60">
    <property type="match status" value="1"/>
</dbReference>
<dbReference type="PROSITE" id="PS50045">
    <property type="entry name" value="SIGMA54_INTERACT_4"/>
    <property type="match status" value="1"/>
</dbReference>
<dbReference type="Gene3D" id="3.30.450.40">
    <property type="match status" value="1"/>
</dbReference>
<dbReference type="Pfam" id="PF01590">
    <property type="entry name" value="GAF"/>
    <property type="match status" value="1"/>
</dbReference>
<keyword evidence="6" id="KW-0804">Transcription</keyword>
<dbReference type="Pfam" id="PF02954">
    <property type="entry name" value="HTH_8"/>
    <property type="match status" value="1"/>
</dbReference>
<proteinExistence type="predicted"/>
<feature type="domain" description="Sigma-54 factor interaction" evidence="8">
    <location>
        <begin position="208"/>
        <end position="436"/>
    </location>
</feature>
<dbReference type="InterPro" id="IPR002197">
    <property type="entry name" value="HTH_Fis"/>
</dbReference>
<evidence type="ECO:0000256" key="5">
    <source>
        <dbReference type="ARBA" id="ARBA00023159"/>
    </source>
</evidence>
<dbReference type="InterPro" id="IPR058031">
    <property type="entry name" value="AAA_lid_NorR"/>
</dbReference>
<dbReference type="Pfam" id="PF00158">
    <property type="entry name" value="Sigma54_activat"/>
    <property type="match status" value="1"/>
</dbReference>
<dbReference type="EMBL" id="MUZR01000047">
    <property type="protein sequence ID" value="OOC09508.1"/>
    <property type="molecule type" value="Genomic_DNA"/>
</dbReference>
<dbReference type="AlphaFoldDB" id="A0A1V2ZWK2"/>
<dbReference type="InterPro" id="IPR025943">
    <property type="entry name" value="Sigma_54_int_dom_ATP-bd_2"/>
</dbReference>
<evidence type="ECO:0000313" key="9">
    <source>
        <dbReference type="EMBL" id="OOC09508.1"/>
    </source>
</evidence>
<dbReference type="InterPro" id="IPR003593">
    <property type="entry name" value="AAA+_ATPase"/>
</dbReference>
<organism evidence="9 10">
    <name type="scientific">Thioalkalivibrio halophilus</name>
    <dbReference type="NCBI Taxonomy" id="252474"/>
    <lineage>
        <taxon>Bacteria</taxon>
        <taxon>Pseudomonadati</taxon>
        <taxon>Pseudomonadota</taxon>
        <taxon>Gammaproteobacteria</taxon>
        <taxon>Chromatiales</taxon>
        <taxon>Ectothiorhodospiraceae</taxon>
        <taxon>Thioalkalivibrio</taxon>
    </lineage>
</organism>
<dbReference type="Proteomes" id="UP000189177">
    <property type="component" value="Unassembled WGS sequence"/>
</dbReference>
<dbReference type="GO" id="GO:0043565">
    <property type="term" value="F:sequence-specific DNA binding"/>
    <property type="evidence" value="ECO:0007669"/>
    <property type="project" value="InterPro"/>
</dbReference>
<keyword evidence="3" id="KW-0805">Transcription regulation</keyword>
<dbReference type="STRING" id="252474.B1A74_10675"/>
<evidence type="ECO:0000256" key="7">
    <source>
        <dbReference type="SAM" id="MobiDB-lite"/>
    </source>
</evidence>
<reference evidence="9 10" key="1">
    <citation type="submission" date="2017-02" db="EMBL/GenBank/DDBJ databases">
        <title>Genomic diversity within the haloalkaliphilic genus Thioalkalivibrio.</title>
        <authorList>
            <person name="Ahn A.-C."/>
            <person name="Meier-Kolthoff J."/>
            <person name="Overmars L."/>
            <person name="Richter M."/>
            <person name="Woyke T."/>
            <person name="Sorokin D.Y."/>
            <person name="Muyzer G."/>
        </authorList>
    </citation>
    <scope>NUCLEOTIDE SEQUENCE [LARGE SCALE GENOMIC DNA]</scope>
    <source>
        <strain evidence="9 10">HL17</strain>
    </source>
</reference>
<dbReference type="InterPro" id="IPR002078">
    <property type="entry name" value="Sigma_54_int"/>
</dbReference>
<keyword evidence="1" id="KW-0547">Nucleotide-binding</keyword>